<name>A0A9P8ZUR9_9PEZI</name>
<comment type="subcellular location">
    <subcellularLocation>
        <location evidence="1">Nucleus</location>
    </subcellularLocation>
</comment>
<feature type="domain" description="Zn(2)-C6 fungal-type" evidence="7">
    <location>
        <begin position="15"/>
        <end position="47"/>
    </location>
</feature>
<feature type="compositionally biased region" description="Polar residues" evidence="6">
    <location>
        <begin position="117"/>
        <end position="132"/>
    </location>
</feature>
<organism evidence="8 9">
    <name type="scientific">Truncatella angustata</name>
    <dbReference type="NCBI Taxonomy" id="152316"/>
    <lineage>
        <taxon>Eukaryota</taxon>
        <taxon>Fungi</taxon>
        <taxon>Dikarya</taxon>
        <taxon>Ascomycota</taxon>
        <taxon>Pezizomycotina</taxon>
        <taxon>Sordariomycetes</taxon>
        <taxon>Xylariomycetidae</taxon>
        <taxon>Amphisphaeriales</taxon>
        <taxon>Sporocadaceae</taxon>
        <taxon>Truncatella</taxon>
    </lineage>
</organism>
<evidence type="ECO:0000256" key="5">
    <source>
        <dbReference type="ARBA" id="ARBA00023242"/>
    </source>
</evidence>
<comment type="caution">
    <text evidence="8">The sequence shown here is derived from an EMBL/GenBank/DDBJ whole genome shotgun (WGS) entry which is preliminary data.</text>
</comment>
<keyword evidence="4" id="KW-0804">Transcription</keyword>
<evidence type="ECO:0000256" key="6">
    <source>
        <dbReference type="SAM" id="MobiDB-lite"/>
    </source>
</evidence>
<dbReference type="Proteomes" id="UP000758603">
    <property type="component" value="Unassembled WGS sequence"/>
</dbReference>
<dbReference type="InterPro" id="IPR001138">
    <property type="entry name" value="Zn2Cys6_DnaBD"/>
</dbReference>
<keyword evidence="9" id="KW-1185">Reference proteome</keyword>
<evidence type="ECO:0000256" key="3">
    <source>
        <dbReference type="ARBA" id="ARBA00023125"/>
    </source>
</evidence>
<dbReference type="CDD" id="cd12148">
    <property type="entry name" value="fungal_TF_MHR"/>
    <property type="match status" value="1"/>
</dbReference>
<evidence type="ECO:0000313" key="9">
    <source>
        <dbReference type="Proteomes" id="UP000758603"/>
    </source>
</evidence>
<evidence type="ECO:0000256" key="2">
    <source>
        <dbReference type="ARBA" id="ARBA00023015"/>
    </source>
</evidence>
<dbReference type="GO" id="GO:0008270">
    <property type="term" value="F:zinc ion binding"/>
    <property type="evidence" value="ECO:0007669"/>
    <property type="project" value="InterPro"/>
</dbReference>
<feature type="region of interest" description="Disordered" evidence="6">
    <location>
        <begin position="106"/>
        <end position="132"/>
    </location>
</feature>
<accession>A0A9P8ZUR9</accession>
<reference evidence="8" key="1">
    <citation type="journal article" date="2021" name="Nat. Commun.">
        <title>Genetic determinants of endophytism in the Arabidopsis root mycobiome.</title>
        <authorList>
            <person name="Mesny F."/>
            <person name="Miyauchi S."/>
            <person name="Thiergart T."/>
            <person name="Pickel B."/>
            <person name="Atanasova L."/>
            <person name="Karlsson M."/>
            <person name="Huettel B."/>
            <person name="Barry K.W."/>
            <person name="Haridas S."/>
            <person name="Chen C."/>
            <person name="Bauer D."/>
            <person name="Andreopoulos W."/>
            <person name="Pangilinan J."/>
            <person name="LaButti K."/>
            <person name="Riley R."/>
            <person name="Lipzen A."/>
            <person name="Clum A."/>
            <person name="Drula E."/>
            <person name="Henrissat B."/>
            <person name="Kohler A."/>
            <person name="Grigoriev I.V."/>
            <person name="Martin F.M."/>
            <person name="Hacquard S."/>
        </authorList>
    </citation>
    <scope>NUCLEOTIDE SEQUENCE</scope>
    <source>
        <strain evidence="8">MPI-SDFR-AT-0073</strain>
    </source>
</reference>
<evidence type="ECO:0000259" key="7">
    <source>
        <dbReference type="PROSITE" id="PS00463"/>
    </source>
</evidence>
<protein>
    <recommendedName>
        <fullName evidence="7">Zn(2)-C6 fungal-type domain-containing protein</fullName>
    </recommendedName>
</protein>
<evidence type="ECO:0000256" key="4">
    <source>
        <dbReference type="ARBA" id="ARBA00023163"/>
    </source>
</evidence>
<dbReference type="RefSeq" id="XP_045955758.1">
    <property type="nucleotide sequence ID" value="XM_046098210.1"/>
</dbReference>
<dbReference type="PANTHER" id="PTHR31845">
    <property type="entry name" value="FINGER DOMAIN PROTEIN, PUTATIVE-RELATED"/>
    <property type="match status" value="1"/>
</dbReference>
<dbReference type="InterPro" id="IPR036864">
    <property type="entry name" value="Zn2-C6_fun-type_DNA-bd_sf"/>
</dbReference>
<dbReference type="Gene3D" id="4.10.240.10">
    <property type="entry name" value="Zn(2)-C6 fungal-type DNA-binding domain"/>
    <property type="match status" value="1"/>
</dbReference>
<dbReference type="GeneID" id="70127102"/>
<gene>
    <name evidence="8" type="ORF">BKA67DRAFT_520710</name>
</gene>
<keyword evidence="2" id="KW-0805">Transcription regulation</keyword>
<dbReference type="GO" id="GO:0000976">
    <property type="term" value="F:transcription cis-regulatory region binding"/>
    <property type="evidence" value="ECO:0007669"/>
    <property type="project" value="TreeGrafter"/>
</dbReference>
<keyword evidence="3" id="KW-0238">DNA-binding</keyword>
<proteinExistence type="predicted"/>
<dbReference type="PANTHER" id="PTHR31845:SF10">
    <property type="entry name" value="ZN(II)2CYS6 TRANSCRIPTION FACTOR (EUROFUNG)"/>
    <property type="match status" value="1"/>
</dbReference>
<dbReference type="InterPro" id="IPR051089">
    <property type="entry name" value="prtT"/>
</dbReference>
<keyword evidence="5" id="KW-0539">Nucleus</keyword>
<evidence type="ECO:0000256" key="1">
    <source>
        <dbReference type="ARBA" id="ARBA00004123"/>
    </source>
</evidence>
<evidence type="ECO:0000313" key="8">
    <source>
        <dbReference type="EMBL" id="KAH6651480.1"/>
    </source>
</evidence>
<dbReference type="GO" id="GO:0005634">
    <property type="term" value="C:nucleus"/>
    <property type="evidence" value="ECO:0007669"/>
    <property type="project" value="UniProtKB-SubCell"/>
</dbReference>
<dbReference type="EMBL" id="JAGPXC010000006">
    <property type="protein sequence ID" value="KAH6651480.1"/>
    <property type="molecule type" value="Genomic_DNA"/>
</dbReference>
<dbReference type="PROSITE" id="PS00463">
    <property type="entry name" value="ZN2_CY6_FUNGAL_1"/>
    <property type="match status" value="1"/>
</dbReference>
<dbReference type="AlphaFoldDB" id="A0A9P8ZUR9"/>
<dbReference type="GO" id="GO:0000981">
    <property type="term" value="F:DNA-binding transcription factor activity, RNA polymerase II-specific"/>
    <property type="evidence" value="ECO:0007669"/>
    <property type="project" value="InterPro"/>
</dbReference>
<sequence>MDKPKSMNIAKWGAACAPCATSKAKCMRSTEATGAKCDRCERLEKACVEQVHKPRKKRQTKPSKTAQLEERLNSLVDLLKATNSGELPASLRDASLSEDSTCIPSEIGPLGAHPGRSTISGNSTPTSESSDSIGVVPSTYNCYAPPTCICRAPIGEAPIAVESDETLLSIFVTKLSPAFPFVVLRPGISAREMEKTKPILFAAIKMVSSVRNLKSMMAQGYAIMRHITEHLLMRSQRSLELLQSILVVIGFYHYQCMMHTQMSNLTALACSLAADLGIVKPPEVQERTRMLVLNPESPNPRTNDERRALCGMWYMSSVVSFTFQRTDSARYTPYIDQCLRELEAGKEVETDALLAQLMRIQHLSDRIGQLQSKDKVDDSLPGIPRAPVSAYLNAFQTELEKFKEQIPRHLRGHTKLKLWEPPAVDVKILDSLSDTFTSFSLDGPSALDVFYRAHGALKSWFEFWLSIDITDYFYLPMPVCAQLLVAVTLLSRWAKLAGADPYNASSNTLSTLHTKPTAEGLMDPSSYELSANAVAEPKFPDAEPAVASAIAKIKAHIRSQPGLQLDVVGILRALVSRFEQARSEVSEVQGGAWENNIWDLAAKKISITKLKLERWAEIVSAVGAEGLLARKYLPGDGPIQDGVESSSEAAAVASPMEGVEKSQSIEFMQQPAGPDGWQYNNNNFAHDLFDGLGLDQNFFYDDGGDYGTAILNNLNNFNGFTYQGPAI</sequence>
<dbReference type="OrthoDB" id="5226580at2759"/>